<reference evidence="2 3" key="1">
    <citation type="journal article" date="2014" name="Antonie Van Leeuwenhoek">
        <title>Hyphomonas beringensis sp. nov. and Hyphomonas chukchiensis sp. nov., isolated from surface seawater of the Bering Sea and Chukchi Sea.</title>
        <authorList>
            <person name="Li C."/>
            <person name="Lai Q."/>
            <person name="Li G."/>
            <person name="Dong C."/>
            <person name="Wang J."/>
            <person name="Liao Y."/>
            <person name="Shao Z."/>
        </authorList>
    </citation>
    <scope>NUCLEOTIDE SEQUENCE [LARGE SCALE GENOMIC DNA]</scope>
    <source>
        <strain evidence="2 3">BH-BN04-4</strain>
    </source>
</reference>
<dbReference type="Gene3D" id="3.90.226.10">
    <property type="entry name" value="2-enoyl-CoA Hydratase, Chain A, domain 1"/>
    <property type="match status" value="1"/>
</dbReference>
<dbReference type="NCBIfam" id="NF004840">
    <property type="entry name" value="PRK06190.1"/>
    <property type="match status" value="1"/>
</dbReference>
<accession>A0A062UMY2</accession>
<dbReference type="InterPro" id="IPR001753">
    <property type="entry name" value="Enoyl-CoA_hydra/iso"/>
</dbReference>
<name>A0A062UMY2_9PROT</name>
<protein>
    <recommendedName>
        <fullName evidence="4">Enoyl-CoA hydratase</fullName>
    </recommendedName>
</protein>
<organism evidence="2 3">
    <name type="scientific">Hyphomonas chukchiensis</name>
    <dbReference type="NCBI Taxonomy" id="1280947"/>
    <lineage>
        <taxon>Bacteria</taxon>
        <taxon>Pseudomonadati</taxon>
        <taxon>Pseudomonadota</taxon>
        <taxon>Alphaproteobacteria</taxon>
        <taxon>Hyphomonadales</taxon>
        <taxon>Hyphomonadaceae</taxon>
        <taxon>Hyphomonas</taxon>
    </lineage>
</organism>
<dbReference type="EMBL" id="AWFG01000021">
    <property type="protein sequence ID" value="KCZ58405.1"/>
    <property type="molecule type" value="Genomic_DNA"/>
</dbReference>
<dbReference type="PANTHER" id="PTHR43802:SF1">
    <property type="entry name" value="IP11341P-RELATED"/>
    <property type="match status" value="1"/>
</dbReference>
<dbReference type="CDD" id="cd06558">
    <property type="entry name" value="crotonase-like"/>
    <property type="match status" value="1"/>
</dbReference>
<keyword evidence="3" id="KW-1185">Reference proteome</keyword>
<sequence>MLCSPEDEYMTSCLITTRSGAIVVVTLNRPSVLNALSRELRREFCTALQHLDDDPSVRAIILTGAGERAFTAGLDLTETADELPGTIERVDGANPVAAIEACSKPVIAAVNGLCITGGMEIALACDIVFAARTARFADTHVRVGLLPGWGLSQRLSRQIGRQRAKEISLSGNFVNADRAFALGLVNDVVDPTELMSHCLEFAKSIADADQDTVGAYSKLIDDGLACTFAEAVELEKLRCASHASRLDAEDIANGMKRAQSLNRTQTF</sequence>
<dbReference type="AlphaFoldDB" id="A0A062UMY2"/>
<evidence type="ECO:0000313" key="3">
    <source>
        <dbReference type="Proteomes" id="UP000027190"/>
    </source>
</evidence>
<dbReference type="Proteomes" id="UP000027190">
    <property type="component" value="Unassembled WGS sequence"/>
</dbReference>
<comment type="similarity">
    <text evidence="1">Belongs to the enoyl-CoA hydratase/isomerase family.</text>
</comment>
<gene>
    <name evidence="2" type="ORF">HY30_16175</name>
</gene>
<comment type="caution">
    <text evidence="2">The sequence shown here is derived from an EMBL/GenBank/DDBJ whole genome shotgun (WGS) entry which is preliminary data.</text>
</comment>
<dbReference type="eggNOG" id="COG1024">
    <property type="taxonomic scope" value="Bacteria"/>
</dbReference>
<evidence type="ECO:0000313" key="2">
    <source>
        <dbReference type="EMBL" id="KCZ58405.1"/>
    </source>
</evidence>
<proteinExistence type="inferred from homology"/>
<dbReference type="GO" id="GO:0003824">
    <property type="term" value="F:catalytic activity"/>
    <property type="evidence" value="ECO:0007669"/>
    <property type="project" value="UniProtKB-ARBA"/>
</dbReference>
<dbReference type="SUPFAM" id="SSF52096">
    <property type="entry name" value="ClpP/crotonase"/>
    <property type="match status" value="1"/>
</dbReference>
<dbReference type="PATRIC" id="fig|1280947.3.peg.1822"/>
<dbReference type="PANTHER" id="PTHR43802">
    <property type="entry name" value="ENOYL-COA HYDRATASE"/>
    <property type="match status" value="1"/>
</dbReference>
<dbReference type="Pfam" id="PF00378">
    <property type="entry name" value="ECH_1"/>
    <property type="match status" value="1"/>
</dbReference>
<evidence type="ECO:0008006" key="4">
    <source>
        <dbReference type="Google" id="ProtNLM"/>
    </source>
</evidence>
<dbReference type="InterPro" id="IPR029045">
    <property type="entry name" value="ClpP/crotonase-like_dom_sf"/>
</dbReference>
<evidence type="ECO:0000256" key="1">
    <source>
        <dbReference type="ARBA" id="ARBA00005254"/>
    </source>
</evidence>
<dbReference type="STRING" id="1280947.HY30_16175"/>